<name>D5V5X3_ARCNC</name>
<feature type="domain" description="ATPase" evidence="1">
    <location>
        <begin position="2"/>
        <end position="195"/>
    </location>
</feature>
<dbReference type="AlphaFoldDB" id="D5V5X3"/>
<dbReference type="STRING" id="572480.Arnit_1483"/>
<protein>
    <submittedName>
        <fullName evidence="3">ATPase</fullName>
    </submittedName>
</protein>
<accession>D5V5X3</accession>
<dbReference type="Gene3D" id="3.40.50.300">
    <property type="entry name" value="P-loop containing nucleotide triphosphate hydrolases"/>
    <property type="match status" value="1"/>
</dbReference>
<keyword evidence="4" id="KW-1185">Reference proteome</keyword>
<dbReference type="InterPro" id="IPR011579">
    <property type="entry name" value="ATPase_dom"/>
</dbReference>
<dbReference type="RefSeq" id="WP_013135285.1">
    <property type="nucleotide sequence ID" value="NC_014166.1"/>
</dbReference>
<dbReference type="Proteomes" id="UP000000939">
    <property type="component" value="Chromosome"/>
</dbReference>
<dbReference type="OrthoDB" id="9801758at2"/>
<evidence type="ECO:0000259" key="1">
    <source>
        <dbReference type="Pfam" id="PF01637"/>
    </source>
</evidence>
<dbReference type="PANTHER" id="PTHR34704:SF1">
    <property type="entry name" value="ATPASE"/>
    <property type="match status" value="1"/>
</dbReference>
<dbReference type="InterPro" id="IPR027417">
    <property type="entry name" value="P-loop_NTPase"/>
</dbReference>
<reference evidence="3 4" key="1">
    <citation type="journal article" date="2010" name="Stand. Genomic Sci.">
        <title>Complete genome sequence of Arcobacter nitrofigilis type strain (CI).</title>
        <authorList>
            <person name="Pati A."/>
            <person name="Gronow S."/>
            <person name="Lapidus A."/>
            <person name="Copeland A."/>
            <person name="Glavina Del Rio T."/>
            <person name="Nolan M."/>
            <person name="Lucas S."/>
            <person name="Tice H."/>
            <person name="Cheng J.F."/>
            <person name="Han C."/>
            <person name="Chertkov O."/>
            <person name="Bruce D."/>
            <person name="Tapia R."/>
            <person name="Goodwin L."/>
            <person name="Pitluck S."/>
            <person name="Liolios K."/>
            <person name="Ivanova N."/>
            <person name="Mavromatis K."/>
            <person name="Chen A."/>
            <person name="Palaniappan K."/>
            <person name="Land M."/>
            <person name="Hauser L."/>
            <person name="Chang Y.J."/>
            <person name="Jeffries C.D."/>
            <person name="Detter J.C."/>
            <person name="Rohde M."/>
            <person name="Goker M."/>
            <person name="Bristow J."/>
            <person name="Eisen J.A."/>
            <person name="Markowitz V."/>
            <person name="Hugenholtz P."/>
            <person name="Klenk H.P."/>
            <person name="Kyrpides N.C."/>
        </authorList>
    </citation>
    <scope>NUCLEOTIDE SEQUENCE [LARGE SCALE GENOMIC DNA]</scope>
    <source>
        <strain evidence="4">ATCC 33309 / DSM 7299 / CCUG 15893 / LMG 7604 / NCTC 12251 / CI</strain>
    </source>
</reference>
<organism evidence="3 4">
    <name type="scientific">Arcobacter nitrofigilis (strain ATCC 33309 / DSM 7299 / CCUG 15893 / LMG 7604 / NCTC 12251 / CI)</name>
    <name type="common">Campylobacter nitrofigilis</name>
    <dbReference type="NCBI Taxonomy" id="572480"/>
    <lineage>
        <taxon>Bacteria</taxon>
        <taxon>Pseudomonadati</taxon>
        <taxon>Campylobacterota</taxon>
        <taxon>Epsilonproteobacteria</taxon>
        <taxon>Campylobacterales</taxon>
        <taxon>Arcobacteraceae</taxon>
        <taxon>Arcobacter</taxon>
    </lineage>
</organism>
<dbReference type="EMBL" id="CP001999">
    <property type="protein sequence ID" value="ADG93140.1"/>
    <property type="molecule type" value="Genomic_DNA"/>
</dbReference>
<dbReference type="SUPFAM" id="SSF52540">
    <property type="entry name" value="P-loop containing nucleoside triphosphate hydrolases"/>
    <property type="match status" value="1"/>
</dbReference>
<dbReference type="KEGG" id="ant:Arnit_1483"/>
<dbReference type="Pfam" id="PF01637">
    <property type="entry name" value="ATPase_2"/>
    <property type="match status" value="1"/>
</dbReference>
<dbReference type="HOGENOM" id="CLU_041137_3_0_7"/>
<proteinExistence type="predicted"/>
<evidence type="ECO:0000313" key="3">
    <source>
        <dbReference type="EMBL" id="ADG93140.1"/>
    </source>
</evidence>
<dbReference type="PANTHER" id="PTHR34704">
    <property type="entry name" value="ATPASE"/>
    <property type="match status" value="1"/>
</dbReference>
<dbReference type="Pfam" id="PF03008">
    <property type="entry name" value="DUF234"/>
    <property type="match status" value="1"/>
</dbReference>
<dbReference type="eggNOG" id="COG1672">
    <property type="taxonomic scope" value="Bacteria"/>
</dbReference>
<dbReference type="GO" id="GO:0005524">
    <property type="term" value="F:ATP binding"/>
    <property type="evidence" value="ECO:0007669"/>
    <property type="project" value="InterPro"/>
</dbReference>
<dbReference type="InterPro" id="IPR004256">
    <property type="entry name" value="DUF234"/>
</dbReference>
<gene>
    <name evidence="3" type="ordered locus">Arnit_1483</name>
</gene>
<feature type="domain" description="DUF234" evidence="2">
    <location>
        <begin position="305"/>
        <end position="397"/>
    </location>
</feature>
<sequence>MFLHRENELEILEKDFSIPNSSFNFIFGRRKIGKTSFINSYISGKNSFYISFLEMMNSITFQTIHKNIENFLNKKIDTFDTFESFLKIIAKETFEEKLILVLDDFQNLIKVEKDALSLFYKDWNKELSSSNIQVIILSSICSSNKDDEYIYKKSSNIIKLNKLPYFSIKEFIPEVQAGDIMHIFSSYGTNPEYLKLYDPKKDFLLNLKENFLSYEGIFFNEGMDFLKKDLNEISTYSSILYAIALGNNKIGAIAGFLNLKSTYLTRYLQKLIDIMIIKKYVPINEDIKKSKFGRYEIEDNFIKFWFCYIYPNYSNLQKGDTYSVISHIRNDFTKRLVRNTYKMHILNLIKNDPYKYLGFIPNNIGSWWNNKDTNIDIIAYDSKNIIFIDTKWRDKQKLEQSYAILRNKSNEFKTTLNKKYIIFSKTSSTK</sequence>
<evidence type="ECO:0000313" key="4">
    <source>
        <dbReference type="Proteomes" id="UP000000939"/>
    </source>
</evidence>
<evidence type="ECO:0000259" key="2">
    <source>
        <dbReference type="Pfam" id="PF03008"/>
    </source>
</evidence>